<protein>
    <submittedName>
        <fullName evidence="1">Uncharacterized protein</fullName>
    </submittedName>
</protein>
<sequence>MSELKEVLEKAKELTKGVEVDLNKPLEDDTPKYTIVYDESSCYNWGFSINGVWRSGEVEDGVKQPEEDDELLDYLLLKLKEEIKRGTCSFKELVECFQSDDYETDDGYCETCGHHGGTTTWKI</sequence>
<reference evidence="1" key="1">
    <citation type="submission" date="2020-05" db="EMBL/GenBank/DDBJ databases">
        <authorList>
            <person name="Chiriac C."/>
            <person name="Salcher M."/>
            <person name="Ghai R."/>
            <person name="Kavagutti S V."/>
        </authorList>
    </citation>
    <scope>NUCLEOTIDE SEQUENCE</scope>
</reference>
<organism evidence="1">
    <name type="scientific">uncultured Caudovirales phage</name>
    <dbReference type="NCBI Taxonomy" id="2100421"/>
    <lineage>
        <taxon>Viruses</taxon>
        <taxon>Duplodnaviria</taxon>
        <taxon>Heunggongvirae</taxon>
        <taxon>Uroviricota</taxon>
        <taxon>Caudoviricetes</taxon>
        <taxon>Peduoviridae</taxon>
        <taxon>Maltschvirus</taxon>
        <taxon>Maltschvirus maltsch</taxon>
    </lineage>
</organism>
<dbReference type="EMBL" id="LR798360">
    <property type="protein sequence ID" value="CAB5226226.1"/>
    <property type="molecule type" value="Genomic_DNA"/>
</dbReference>
<gene>
    <name evidence="1" type="ORF">UFOVP760_6</name>
</gene>
<proteinExistence type="predicted"/>
<name>A0A6J7X8L0_9CAUD</name>
<evidence type="ECO:0000313" key="1">
    <source>
        <dbReference type="EMBL" id="CAB5226226.1"/>
    </source>
</evidence>
<accession>A0A6J7X8L0</accession>